<gene>
    <name evidence="1" type="ORF">HNQ08_005095</name>
</gene>
<keyword evidence="2" id="KW-1185">Reference proteome</keyword>
<dbReference type="Proteomes" id="UP000552709">
    <property type="component" value="Unassembled WGS sequence"/>
</dbReference>
<accession>A0A7W8NFZ1</accession>
<protein>
    <submittedName>
        <fullName evidence="1">Uncharacterized protein</fullName>
    </submittedName>
</protein>
<evidence type="ECO:0000313" key="1">
    <source>
        <dbReference type="EMBL" id="MBB5365969.1"/>
    </source>
</evidence>
<sequence length="65" mass="7210">MKEERTMIKEVQYAVRGLCPFPRLEERSCEGSGSETGQVLTLTRMLRFSAIGLSPALRSMAAMST</sequence>
<organism evidence="1 2">
    <name type="scientific">Deinococcus humi</name>
    <dbReference type="NCBI Taxonomy" id="662880"/>
    <lineage>
        <taxon>Bacteria</taxon>
        <taxon>Thermotogati</taxon>
        <taxon>Deinococcota</taxon>
        <taxon>Deinococci</taxon>
        <taxon>Deinococcales</taxon>
        <taxon>Deinococcaceae</taxon>
        <taxon>Deinococcus</taxon>
    </lineage>
</organism>
<evidence type="ECO:0000313" key="2">
    <source>
        <dbReference type="Proteomes" id="UP000552709"/>
    </source>
</evidence>
<dbReference type="AlphaFoldDB" id="A0A7W8NFZ1"/>
<reference evidence="1 2" key="1">
    <citation type="submission" date="2020-08" db="EMBL/GenBank/DDBJ databases">
        <title>Genomic Encyclopedia of Type Strains, Phase IV (KMG-IV): sequencing the most valuable type-strain genomes for metagenomic binning, comparative biology and taxonomic classification.</title>
        <authorList>
            <person name="Goeker M."/>
        </authorList>
    </citation>
    <scope>NUCLEOTIDE SEQUENCE [LARGE SCALE GENOMIC DNA]</scope>
    <source>
        <strain evidence="1 2">DSM 27939</strain>
    </source>
</reference>
<name>A0A7W8NFZ1_9DEIO</name>
<comment type="caution">
    <text evidence="1">The sequence shown here is derived from an EMBL/GenBank/DDBJ whole genome shotgun (WGS) entry which is preliminary data.</text>
</comment>
<proteinExistence type="predicted"/>
<dbReference type="EMBL" id="JACHFL010000025">
    <property type="protein sequence ID" value="MBB5365969.1"/>
    <property type="molecule type" value="Genomic_DNA"/>
</dbReference>